<evidence type="ECO:0000313" key="3">
    <source>
        <dbReference type="Proteomes" id="UP001595190"/>
    </source>
</evidence>
<evidence type="ECO:0000256" key="1">
    <source>
        <dbReference type="SAM" id="SignalP"/>
    </source>
</evidence>
<dbReference type="RefSeq" id="WP_394314720.1">
    <property type="nucleotide sequence ID" value="NZ_JBHGPK010000025.1"/>
</dbReference>
<dbReference type="EMBL" id="JBHGPK010000025">
    <property type="protein sequence ID" value="MFC2253925.1"/>
    <property type="molecule type" value="Genomic_DNA"/>
</dbReference>
<organism evidence="2 3">
    <name type="scientific">Labrys neptuniae</name>
    <dbReference type="NCBI Taxonomy" id="376174"/>
    <lineage>
        <taxon>Bacteria</taxon>
        <taxon>Pseudomonadati</taxon>
        <taxon>Pseudomonadota</taxon>
        <taxon>Alphaproteobacteria</taxon>
        <taxon>Hyphomicrobiales</taxon>
        <taxon>Xanthobacteraceae</taxon>
        <taxon>Labrys</taxon>
    </lineage>
</organism>
<name>A0ABV6ZP01_9HYPH</name>
<evidence type="ECO:0008006" key="4">
    <source>
        <dbReference type="Google" id="ProtNLM"/>
    </source>
</evidence>
<proteinExistence type="predicted"/>
<comment type="caution">
    <text evidence="2">The sequence shown here is derived from an EMBL/GenBank/DDBJ whole genome shotgun (WGS) entry which is preliminary data.</text>
</comment>
<feature type="signal peptide" evidence="1">
    <location>
        <begin position="1"/>
        <end position="23"/>
    </location>
</feature>
<evidence type="ECO:0000313" key="2">
    <source>
        <dbReference type="EMBL" id="MFC2253925.1"/>
    </source>
</evidence>
<dbReference type="PROSITE" id="PS51257">
    <property type="entry name" value="PROKAR_LIPOPROTEIN"/>
    <property type="match status" value="1"/>
</dbReference>
<gene>
    <name evidence="2" type="ORF">ACETRX_30120</name>
</gene>
<sequence>MIRIVFAAIVAGVFSMTVAPAFAGSCDHSWQQAKDGSICGDRAADRRQGGDDD</sequence>
<protein>
    <recommendedName>
        <fullName evidence="4">Transmembrane anchored protein</fullName>
    </recommendedName>
</protein>
<keyword evidence="1" id="KW-0732">Signal</keyword>
<accession>A0ABV6ZP01</accession>
<feature type="chain" id="PRO_5045809035" description="Transmembrane anchored protein" evidence="1">
    <location>
        <begin position="24"/>
        <end position="53"/>
    </location>
</feature>
<dbReference type="Proteomes" id="UP001595190">
    <property type="component" value="Unassembled WGS sequence"/>
</dbReference>
<reference evidence="2 3" key="1">
    <citation type="submission" date="2024-09" db="EMBL/GenBank/DDBJ databases">
        <title>Description of Labrys sedimenti sp. nov., isolated from a diclofenac-degrading enrichment culture, and genome-based reclassification of Labrys portucalensis as a later heterotypic synonym of Labrys neptuniae.</title>
        <authorList>
            <person name="Tancsics A."/>
            <person name="Csepanyi A."/>
        </authorList>
    </citation>
    <scope>NUCLEOTIDE SEQUENCE [LARGE SCALE GENOMIC DNA]</scope>
    <source>
        <strain evidence="2 3">LMG 23412</strain>
    </source>
</reference>